<name>A0A316TFR6_9ACTN</name>
<dbReference type="RefSeq" id="WP_109696898.1">
    <property type="nucleotide sequence ID" value="NZ_QGDD01000010.1"/>
</dbReference>
<dbReference type="EMBL" id="QGDD01000010">
    <property type="protein sequence ID" value="PWN01342.1"/>
    <property type="molecule type" value="Genomic_DNA"/>
</dbReference>
<keyword evidence="2" id="KW-0812">Transmembrane</keyword>
<feature type="compositionally biased region" description="Basic and acidic residues" evidence="1">
    <location>
        <begin position="7"/>
        <end position="21"/>
    </location>
</feature>
<keyword evidence="2" id="KW-0472">Membrane</keyword>
<evidence type="ECO:0000256" key="2">
    <source>
        <dbReference type="SAM" id="Phobius"/>
    </source>
</evidence>
<gene>
    <name evidence="3" type="ORF">DJ010_19490</name>
</gene>
<proteinExistence type="predicted"/>
<dbReference type="Proteomes" id="UP000245507">
    <property type="component" value="Unassembled WGS sequence"/>
</dbReference>
<protein>
    <submittedName>
        <fullName evidence="3">Uncharacterized protein</fullName>
    </submittedName>
</protein>
<evidence type="ECO:0000313" key="4">
    <source>
        <dbReference type="Proteomes" id="UP000245507"/>
    </source>
</evidence>
<dbReference type="AlphaFoldDB" id="A0A316TFR6"/>
<dbReference type="OrthoDB" id="3743682at2"/>
<evidence type="ECO:0000256" key="1">
    <source>
        <dbReference type="SAM" id="MobiDB-lite"/>
    </source>
</evidence>
<feature type="compositionally biased region" description="Pro residues" evidence="1">
    <location>
        <begin position="22"/>
        <end position="38"/>
    </location>
</feature>
<reference evidence="3 4" key="1">
    <citation type="submission" date="2018-05" db="EMBL/GenBank/DDBJ databases">
        <title>Nocardioides silvaticus genome.</title>
        <authorList>
            <person name="Li C."/>
            <person name="Wang G."/>
        </authorList>
    </citation>
    <scope>NUCLEOTIDE SEQUENCE [LARGE SCALE GENOMIC DNA]</scope>
    <source>
        <strain evidence="3 4">CCTCC AB 2018079</strain>
    </source>
</reference>
<accession>A0A316TFR6</accession>
<sequence length="240" mass="26315">MPDQPDPPEKWRVYKEDKTPDPEPPLSVHPPTSNPPQVPYGQSSSYNPVVITSSGTSAAPKIVLLVVALLVLGGVVAGAIAIFAAVGGVGGLGGGIDAKDPEDFEEFTEEFEKKFGRTDVQSVNLYTDYIIVYLPYSEDRDDDRQIGYTWRGGDEFEEWHRSTSTEPTFDLTEIDTSAIDGMCDSVLSRADGATPDDCYIFLRKPPDGSEGWYRASASDSFNRSVWTEYDLNGVEVGRSE</sequence>
<comment type="caution">
    <text evidence="3">The sequence shown here is derived from an EMBL/GenBank/DDBJ whole genome shotgun (WGS) entry which is preliminary data.</text>
</comment>
<keyword evidence="4" id="KW-1185">Reference proteome</keyword>
<keyword evidence="2" id="KW-1133">Transmembrane helix</keyword>
<evidence type="ECO:0000313" key="3">
    <source>
        <dbReference type="EMBL" id="PWN01342.1"/>
    </source>
</evidence>
<organism evidence="3 4">
    <name type="scientific">Nocardioides silvaticus</name>
    <dbReference type="NCBI Taxonomy" id="2201891"/>
    <lineage>
        <taxon>Bacteria</taxon>
        <taxon>Bacillati</taxon>
        <taxon>Actinomycetota</taxon>
        <taxon>Actinomycetes</taxon>
        <taxon>Propionibacteriales</taxon>
        <taxon>Nocardioidaceae</taxon>
        <taxon>Nocardioides</taxon>
    </lineage>
</organism>
<feature type="region of interest" description="Disordered" evidence="1">
    <location>
        <begin position="1"/>
        <end position="41"/>
    </location>
</feature>
<feature type="transmembrane region" description="Helical" evidence="2">
    <location>
        <begin position="62"/>
        <end position="86"/>
    </location>
</feature>